<reference evidence="2 3" key="1">
    <citation type="submission" date="2021-08" db="EMBL/GenBank/DDBJ databases">
        <title>Devosia salina sp. nov., isolated from the South China Sea sediment.</title>
        <authorList>
            <person name="Zhou Z."/>
        </authorList>
    </citation>
    <scope>NUCLEOTIDE SEQUENCE [LARGE SCALE GENOMIC DNA]</scope>
    <source>
        <strain evidence="2 3">SCS-3</strain>
    </source>
</reference>
<evidence type="ECO:0000313" key="2">
    <source>
        <dbReference type="EMBL" id="QYO76948.1"/>
    </source>
</evidence>
<sequence length="265" mass="28292">MASVISKDGTRIGYDMFGEGPLLVCIAGATQYRAIDQDGTPGLARLLAPHFTILIYDRRGRGESTDTMPYAVAREVEDIAALIDAHGGRASLFGMSSGAVLAVEAAAALGGMIEGLVLYEPPVDPTRSAEDYRDDHAAMAELARDGQSEDMMIRFLEDVMPAEALEGFRQSPAWPAFAAVGLTIEHDYRVLAEARERDTPPARWSAITAPALVVDGDQSFDFMKAGADWVAGGLPGAQRRTLAGQDHGYDPAVLAPVVLAFLGRQ</sequence>
<dbReference type="InterPro" id="IPR029058">
    <property type="entry name" value="AB_hydrolase_fold"/>
</dbReference>
<accession>A0ABX8WDV0</accession>
<evidence type="ECO:0000313" key="3">
    <source>
        <dbReference type="Proteomes" id="UP000825799"/>
    </source>
</evidence>
<dbReference type="SUPFAM" id="SSF53474">
    <property type="entry name" value="alpha/beta-Hydrolases"/>
    <property type="match status" value="1"/>
</dbReference>
<protein>
    <submittedName>
        <fullName evidence="2">Alpha/beta hydrolase</fullName>
    </submittedName>
</protein>
<dbReference type="InterPro" id="IPR050471">
    <property type="entry name" value="AB_hydrolase"/>
</dbReference>
<keyword evidence="2" id="KW-0378">Hydrolase</keyword>
<dbReference type="PANTHER" id="PTHR43433:SF5">
    <property type="entry name" value="AB HYDROLASE-1 DOMAIN-CONTAINING PROTEIN"/>
    <property type="match status" value="1"/>
</dbReference>
<dbReference type="Proteomes" id="UP000825799">
    <property type="component" value="Chromosome"/>
</dbReference>
<dbReference type="EMBL" id="CP080590">
    <property type="protein sequence ID" value="QYO76948.1"/>
    <property type="molecule type" value="Genomic_DNA"/>
</dbReference>
<dbReference type="Gene3D" id="3.40.50.1820">
    <property type="entry name" value="alpha/beta hydrolase"/>
    <property type="match status" value="1"/>
</dbReference>
<proteinExistence type="predicted"/>
<name>A0ABX8WDV0_9HYPH</name>
<dbReference type="InterPro" id="IPR000073">
    <property type="entry name" value="AB_hydrolase_1"/>
</dbReference>
<gene>
    <name evidence="2" type="ORF">K1X15_20705</name>
</gene>
<dbReference type="GO" id="GO:0016787">
    <property type="term" value="F:hydrolase activity"/>
    <property type="evidence" value="ECO:0007669"/>
    <property type="project" value="UniProtKB-KW"/>
</dbReference>
<keyword evidence="3" id="KW-1185">Reference proteome</keyword>
<dbReference type="RefSeq" id="WP_220305411.1">
    <property type="nucleotide sequence ID" value="NZ_CP080590.1"/>
</dbReference>
<dbReference type="PANTHER" id="PTHR43433">
    <property type="entry name" value="HYDROLASE, ALPHA/BETA FOLD FAMILY PROTEIN"/>
    <property type="match status" value="1"/>
</dbReference>
<evidence type="ECO:0000259" key="1">
    <source>
        <dbReference type="Pfam" id="PF12697"/>
    </source>
</evidence>
<organism evidence="2 3">
    <name type="scientific">Devosia salina</name>
    <dbReference type="NCBI Taxonomy" id="2860336"/>
    <lineage>
        <taxon>Bacteria</taxon>
        <taxon>Pseudomonadati</taxon>
        <taxon>Pseudomonadota</taxon>
        <taxon>Alphaproteobacteria</taxon>
        <taxon>Hyphomicrobiales</taxon>
        <taxon>Devosiaceae</taxon>
        <taxon>Devosia</taxon>
    </lineage>
</organism>
<dbReference type="Pfam" id="PF12697">
    <property type="entry name" value="Abhydrolase_6"/>
    <property type="match status" value="1"/>
</dbReference>
<feature type="domain" description="AB hydrolase-1" evidence="1">
    <location>
        <begin position="40"/>
        <end position="247"/>
    </location>
</feature>